<dbReference type="RefSeq" id="WP_230216576.1">
    <property type="nucleotide sequence ID" value="NZ_JAJKFT010000004.1"/>
</dbReference>
<sequence length="466" mass="51855">MHQITNTLLKFGGCFSRAEQLVNMRDDVITPVLSSAELAGLLNYYVEFGFVEGSRFQYKPLPSNYGNTWLNHPGERARLQAIELFTRNPVYSQDWRLVAPGYDPHSKIYYAGPLVERRAGTNQLDALLSDFCFKTPGDRTNFIGMLLTALLIPHFIGSKPAVLFNGNQPGLGKTVLGQIISILRDGMTVETASYNPNDEEFEKRLGAIVRRGNNTIIIDNAKGKGRNPRIESACLERSITDPILSYRLLGSSESIRAENSHIFCLTANSPDVSRDLVTRSVVVNLFHEGNPERRTFSIADPEGYAQEHRLEILGELIGMVERWKASGMPRVTTHSRFNKRGWGDIVGGILDVCGEPDFLANSEEAATQLDDTRREFGDLVASLADHPQGIWTPKELVEHCDRQGVLQEELGDGSIRSKATKLGSLAGRFVAEIFDLNDGRTATFIRSQDRKGNVYRVGLTEKVPNL</sequence>
<dbReference type="AlphaFoldDB" id="A0A9X1MLS4"/>
<name>A0A9X1MLS4_9BACT</name>
<evidence type="ECO:0000313" key="1">
    <source>
        <dbReference type="EMBL" id="MCC9627844.1"/>
    </source>
</evidence>
<proteinExistence type="predicted"/>
<accession>A0A9X1MLS4</accession>
<organism evidence="1 2">
    <name type="scientific">Blastopirellula sediminis</name>
    <dbReference type="NCBI Taxonomy" id="2894196"/>
    <lineage>
        <taxon>Bacteria</taxon>
        <taxon>Pseudomonadati</taxon>
        <taxon>Planctomycetota</taxon>
        <taxon>Planctomycetia</taxon>
        <taxon>Pirellulales</taxon>
        <taxon>Pirellulaceae</taxon>
        <taxon>Blastopirellula</taxon>
    </lineage>
</organism>
<evidence type="ECO:0000313" key="2">
    <source>
        <dbReference type="Proteomes" id="UP001139103"/>
    </source>
</evidence>
<comment type="caution">
    <text evidence="1">The sequence shown here is derived from an EMBL/GenBank/DDBJ whole genome shotgun (WGS) entry which is preliminary data.</text>
</comment>
<keyword evidence="2" id="KW-1185">Reference proteome</keyword>
<reference evidence="1" key="1">
    <citation type="submission" date="2021-11" db="EMBL/GenBank/DDBJ databases">
        <title>Genome sequence.</title>
        <authorList>
            <person name="Sun Q."/>
        </authorList>
    </citation>
    <scope>NUCLEOTIDE SEQUENCE</scope>
    <source>
        <strain evidence="1">JC732</strain>
    </source>
</reference>
<gene>
    <name evidence="1" type="ORF">LOC68_05505</name>
</gene>
<protein>
    <submittedName>
        <fullName evidence="1">Uncharacterized protein</fullName>
    </submittedName>
</protein>
<dbReference type="Proteomes" id="UP001139103">
    <property type="component" value="Unassembled WGS sequence"/>
</dbReference>
<dbReference type="EMBL" id="JAJKFT010000004">
    <property type="protein sequence ID" value="MCC9627844.1"/>
    <property type="molecule type" value="Genomic_DNA"/>
</dbReference>